<evidence type="ECO:0000256" key="1">
    <source>
        <dbReference type="ARBA" id="ARBA00001974"/>
    </source>
</evidence>
<dbReference type="GO" id="GO:0005739">
    <property type="term" value="C:mitochondrion"/>
    <property type="evidence" value="ECO:0007669"/>
    <property type="project" value="UniProtKB-SubCell"/>
</dbReference>
<dbReference type="GO" id="GO:0004368">
    <property type="term" value="F:glycerol-3-phosphate dehydrogenase (quinone) activity"/>
    <property type="evidence" value="ECO:0007669"/>
    <property type="project" value="UniProtKB-EC"/>
</dbReference>
<evidence type="ECO:0000256" key="2">
    <source>
        <dbReference type="ARBA" id="ARBA00004173"/>
    </source>
</evidence>
<dbReference type="PROSITE" id="PS50222">
    <property type="entry name" value="EF_HAND_2"/>
    <property type="match status" value="2"/>
</dbReference>
<dbReference type="Pfam" id="PF13499">
    <property type="entry name" value="EF-hand_7"/>
    <property type="match status" value="1"/>
</dbReference>
<evidence type="ECO:0000313" key="17">
    <source>
        <dbReference type="Proteomes" id="UP001208570"/>
    </source>
</evidence>
<evidence type="ECO:0000256" key="4">
    <source>
        <dbReference type="ARBA" id="ARBA00007330"/>
    </source>
</evidence>
<dbReference type="Pfam" id="PF16901">
    <property type="entry name" value="DAO_C"/>
    <property type="match status" value="1"/>
</dbReference>
<sequence length="678" mass="76225">MKFAMIRRLAAIGSLSGTSLALFMWGFPKYQEYKKIKASERHVVLAKEHIDKAVQMQQLPTRHKQLDDLATVQYDVLVIGGGATGCGVALDAVSRGLKTALVEKFDFSSGTSSRSTKLIHGGVRYLQKAIFNLDLEQARMVKEALAERSNLIDIAPHLAYPLPIMLPVYKWWQLPYFYMGIKMYDLVAGTQLLKASYMLSKSKALELFPMLKKDKLVGAIVYYDGQHEDARMCIAIAMTAGRMGATLANHTQVTELHKRKDESGREVVDGARVKDMLTGKEFNVQAKCIVNATGPYTDFVRQKDNPDVKKICQPSSGVHVILPDYYSPAKMGLLDPATSDGRVIFFLPWQNHTMAGGKWTTYRHMAEETVDKAVEVCKLKPKNDCVTKGLLLEGAHGWTPTLFIRLIQDFGLDSEVAQHLSNTYGDRAYKVAKLAQLTGKRWPVVGRKLHEDYPYLEAEVLYAIREYACTAVDIIARRTRLAFLNVHAAEESIPRIIELMGRELNWSKERQQAELEHCTRFLQLEMGLNLKTESTAVPINFSKEEINTYISRFRSLDTDNKGYITVNDLRRYFKKIGEHVSEDQLHDILSEVDVNKNAQVDIGEFLQKVGERVPENQLHDMLAEVDLSKNAQVDVGEFLQLMSALKTGAVSVSRFARAAELNEQMAKPISIQRSGGGV</sequence>
<dbReference type="PROSITE" id="PS00977">
    <property type="entry name" value="FAD_G3PDH_1"/>
    <property type="match status" value="1"/>
</dbReference>
<dbReference type="Gene3D" id="1.10.238.10">
    <property type="entry name" value="EF-hand"/>
    <property type="match status" value="2"/>
</dbReference>
<dbReference type="FunFam" id="1.10.8.870:FF:000001">
    <property type="entry name" value="Glycerol-3-phosphate dehydrogenase"/>
    <property type="match status" value="1"/>
</dbReference>
<dbReference type="AlphaFoldDB" id="A0AAD9IUF7"/>
<keyword evidence="8" id="KW-0677">Repeat</keyword>
<feature type="domain" description="EF-hand" evidence="15">
    <location>
        <begin position="544"/>
        <end position="579"/>
    </location>
</feature>
<dbReference type="EMBL" id="JAODUP010001142">
    <property type="protein sequence ID" value="KAK2141192.1"/>
    <property type="molecule type" value="Genomic_DNA"/>
</dbReference>
<keyword evidence="10" id="KW-0106">Calcium</keyword>
<evidence type="ECO:0000256" key="3">
    <source>
        <dbReference type="ARBA" id="ARBA00004745"/>
    </source>
</evidence>
<dbReference type="SUPFAM" id="SSF51905">
    <property type="entry name" value="FAD/NAD(P)-binding domain"/>
    <property type="match status" value="1"/>
</dbReference>
<evidence type="ECO:0000259" key="15">
    <source>
        <dbReference type="PROSITE" id="PS50222"/>
    </source>
</evidence>
<evidence type="ECO:0000256" key="5">
    <source>
        <dbReference type="ARBA" id="ARBA00013029"/>
    </source>
</evidence>
<dbReference type="Pfam" id="PF01266">
    <property type="entry name" value="DAO"/>
    <property type="match status" value="1"/>
</dbReference>
<dbReference type="InterPro" id="IPR002048">
    <property type="entry name" value="EF_hand_dom"/>
</dbReference>
<gene>
    <name evidence="16" type="ORF">LSH36_1143g00045</name>
</gene>
<dbReference type="InterPro" id="IPR036188">
    <property type="entry name" value="FAD/NAD-bd_sf"/>
</dbReference>
<proteinExistence type="inferred from homology"/>
<comment type="cofactor">
    <cofactor evidence="1 14">
        <name>FAD</name>
        <dbReference type="ChEBI" id="CHEBI:57692"/>
    </cofactor>
</comment>
<dbReference type="GO" id="GO:0005509">
    <property type="term" value="F:calcium ion binding"/>
    <property type="evidence" value="ECO:0007669"/>
    <property type="project" value="InterPro"/>
</dbReference>
<dbReference type="InterPro" id="IPR006076">
    <property type="entry name" value="FAD-dep_OxRdtase"/>
</dbReference>
<keyword evidence="7" id="KW-0479">Metal-binding</keyword>
<keyword evidence="13" id="KW-0496">Mitochondrion</keyword>
<evidence type="ECO:0000256" key="13">
    <source>
        <dbReference type="ARBA" id="ARBA00023128"/>
    </source>
</evidence>
<comment type="subcellular location">
    <subcellularLocation>
        <location evidence="2">Mitochondrion</location>
    </subcellularLocation>
</comment>
<dbReference type="PANTHER" id="PTHR11985">
    <property type="entry name" value="GLYCEROL-3-PHOSPHATE DEHYDROGENASE"/>
    <property type="match status" value="1"/>
</dbReference>
<evidence type="ECO:0000256" key="12">
    <source>
        <dbReference type="ARBA" id="ARBA00023002"/>
    </source>
</evidence>
<dbReference type="CDD" id="cd00051">
    <property type="entry name" value="EFh"/>
    <property type="match status" value="1"/>
</dbReference>
<evidence type="ECO:0000313" key="16">
    <source>
        <dbReference type="EMBL" id="KAK2141192.1"/>
    </source>
</evidence>
<comment type="similarity">
    <text evidence="4 14">Belongs to the FAD-dependent glycerol-3-phosphate dehydrogenase family.</text>
</comment>
<feature type="domain" description="EF-hand" evidence="15">
    <location>
        <begin position="613"/>
        <end position="648"/>
    </location>
</feature>
<dbReference type="Gene3D" id="3.30.9.10">
    <property type="entry name" value="D-Amino Acid Oxidase, subunit A, domain 2"/>
    <property type="match status" value="1"/>
</dbReference>
<comment type="catalytic activity">
    <reaction evidence="14">
        <text>a quinone + sn-glycerol 3-phosphate = dihydroxyacetone phosphate + a quinol</text>
        <dbReference type="Rhea" id="RHEA:18977"/>
        <dbReference type="ChEBI" id="CHEBI:24646"/>
        <dbReference type="ChEBI" id="CHEBI:57597"/>
        <dbReference type="ChEBI" id="CHEBI:57642"/>
        <dbReference type="ChEBI" id="CHEBI:132124"/>
        <dbReference type="EC" id="1.1.5.3"/>
    </reaction>
</comment>
<dbReference type="InterPro" id="IPR038299">
    <property type="entry name" value="DAO_C_sf"/>
</dbReference>
<evidence type="ECO:0000256" key="14">
    <source>
        <dbReference type="RuleBase" id="RU361217"/>
    </source>
</evidence>
<evidence type="ECO:0000256" key="6">
    <source>
        <dbReference type="ARBA" id="ARBA00022630"/>
    </source>
</evidence>
<keyword evidence="11" id="KW-0809">Transit peptide</keyword>
<dbReference type="EC" id="1.1.5.3" evidence="5 14"/>
<keyword evidence="6 14" id="KW-0285">Flavoprotein</keyword>
<dbReference type="Gene3D" id="3.50.50.60">
    <property type="entry name" value="FAD/NAD(P)-binding domain"/>
    <property type="match status" value="1"/>
</dbReference>
<keyword evidence="17" id="KW-1185">Reference proteome</keyword>
<comment type="pathway">
    <text evidence="3">Polyol metabolism; glycerol degradation.</text>
</comment>
<dbReference type="Gene3D" id="1.10.8.870">
    <property type="entry name" value="Alpha-glycerophosphate oxidase, cap domain"/>
    <property type="match status" value="1"/>
</dbReference>
<name>A0AAD9IUF7_9ANNE</name>
<evidence type="ECO:0000256" key="9">
    <source>
        <dbReference type="ARBA" id="ARBA00022827"/>
    </source>
</evidence>
<accession>A0AAD9IUF7</accession>
<keyword evidence="12 14" id="KW-0560">Oxidoreductase</keyword>
<keyword evidence="9" id="KW-0274">FAD</keyword>
<dbReference type="InterPro" id="IPR011992">
    <property type="entry name" value="EF-hand-dom_pair"/>
</dbReference>
<dbReference type="SMART" id="SM00054">
    <property type="entry name" value="EFh"/>
    <property type="match status" value="3"/>
</dbReference>
<dbReference type="GO" id="GO:0006072">
    <property type="term" value="P:glycerol-3-phosphate metabolic process"/>
    <property type="evidence" value="ECO:0007669"/>
    <property type="project" value="UniProtKB-UniRule"/>
</dbReference>
<evidence type="ECO:0000256" key="10">
    <source>
        <dbReference type="ARBA" id="ARBA00022837"/>
    </source>
</evidence>
<organism evidence="16 17">
    <name type="scientific">Paralvinella palmiformis</name>
    <dbReference type="NCBI Taxonomy" id="53620"/>
    <lineage>
        <taxon>Eukaryota</taxon>
        <taxon>Metazoa</taxon>
        <taxon>Spiralia</taxon>
        <taxon>Lophotrochozoa</taxon>
        <taxon>Annelida</taxon>
        <taxon>Polychaeta</taxon>
        <taxon>Sedentaria</taxon>
        <taxon>Canalipalpata</taxon>
        <taxon>Terebellida</taxon>
        <taxon>Terebelliformia</taxon>
        <taxon>Alvinellidae</taxon>
        <taxon>Paralvinella</taxon>
    </lineage>
</organism>
<dbReference type="InterPro" id="IPR031656">
    <property type="entry name" value="DAO_C"/>
</dbReference>
<comment type="caution">
    <text evidence="16">The sequence shown here is derived from an EMBL/GenBank/DDBJ whole genome shotgun (WGS) entry which is preliminary data.</text>
</comment>
<dbReference type="PANTHER" id="PTHR11985:SF15">
    <property type="entry name" value="GLYCEROL-3-PHOSPHATE DEHYDROGENASE, MITOCHONDRIAL"/>
    <property type="match status" value="1"/>
</dbReference>
<dbReference type="SUPFAM" id="SSF47473">
    <property type="entry name" value="EF-hand"/>
    <property type="match status" value="1"/>
</dbReference>
<evidence type="ECO:0000256" key="11">
    <source>
        <dbReference type="ARBA" id="ARBA00022946"/>
    </source>
</evidence>
<protein>
    <recommendedName>
        <fullName evidence="5 14">Glycerol-3-phosphate dehydrogenase</fullName>
        <ecNumber evidence="5 14">1.1.5.3</ecNumber>
    </recommendedName>
</protein>
<evidence type="ECO:0000256" key="7">
    <source>
        <dbReference type="ARBA" id="ARBA00022723"/>
    </source>
</evidence>
<evidence type="ECO:0000256" key="8">
    <source>
        <dbReference type="ARBA" id="ARBA00022737"/>
    </source>
</evidence>
<dbReference type="Proteomes" id="UP001208570">
    <property type="component" value="Unassembled WGS sequence"/>
</dbReference>
<dbReference type="InterPro" id="IPR000447">
    <property type="entry name" value="G3P_DH_FAD-dep"/>
</dbReference>
<dbReference type="PRINTS" id="PR01001">
    <property type="entry name" value="FADG3PDH"/>
</dbReference>
<reference evidence="16" key="1">
    <citation type="journal article" date="2023" name="Mol. Biol. Evol.">
        <title>Third-Generation Sequencing Reveals the Adaptive Role of the Epigenome in Three Deep-Sea Polychaetes.</title>
        <authorList>
            <person name="Perez M."/>
            <person name="Aroh O."/>
            <person name="Sun Y."/>
            <person name="Lan Y."/>
            <person name="Juniper S.K."/>
            <person name="Young C.R."/>
            <person name="Angers B."/>
            <person name="Qian P.Y."/>
        </authorList>
    </citation>
    <scope>NUCLEOTIDE SEQUENCE</scope>
    <source>
        <strain evidence="16">P08H-3</strain>
    </source>
</reference>
<dbReference type="PROSITE" id="PS00978">
    <property type="entry name" value="FAD_G3PDH_2"/>
    <property type="match status" value="1"/>
</dbReference>